<dbReference type="SMART" id="SM00304">
    <property type="entry name" value="HAMP"/>
    <property type="match status" value="1"/>
</dbReference>
<dbReference type="SUPFAM" id="SSF158472">
    <property type="entry name" value="HAMP domain-like"/>
    <property type="match status" value="1"/>
</dbReference>
<dbReference type="Pfam" id="PF00672">
    <property type="entry name" value="HAMP"/>
    <property type="match status" value="1"/>
</dbReference>
<dbReference type="PROSITE" id="PS50883">
    <property type="entry name" value="EAL"/>
    <property type="match status" value="1"/>
</dbReference>
<dbReference type="CDD" id="cd01949">
    <property type="entry name" value="GGDEF"/>
    <property type="match status" value="1"/>
</dbReference>
<evidence type="ECO:0000313" key="5">
    <source>
        <dbReference type="EMBL" id="MDB1126249.1"/>
    </source>
</evidence>
<reference evidence="5 6" key="1">
    <citation type="submission" date="2023-01" db="EMBL/GenBank/DDBJ databases">
        <title>Vibrio sp. KJ40-1 sp.nov, isolated from marine algae.</title>
        <authorList>
            <person name="Butt M."/>
            <person name="Kim J.M.J."/>
            <person name="Jeon C.O.C."/>
        </authorList>
    </citation>
    <scope>NUCLEOTIDE SEQUENCE [LARGE SCALE GENOMIC DNA]</scope>
    <source>
        <strain evidence="5 6">KJ40-1</strain>
    </source>
</reference>
<dbReference type="Gene3D" id="6.10.340.10">
    <property type="match status" value="1"/>
</dbReference>
<dbReference type="Pfam" id="PF00990">
    <property type="entry name" value="GGDEF"/>
    <property type="match status" value="1"/>
</dbReference>
<dbReference type="SUPFAM" id="SSF55073">
    <property type="entry name" value="Nucleotide cyclase"/>
    <property type="match status" value="1"/>
</dbReference>
<dbReference type="InterPro" id="IPR003660">
    <property type="entry name" value="HAMP_dom"/>
</dbReference>
<feature type="domain" description="EAL" evidence="2">
    <location>
        <begin position="423"/>
        <end position="678"/>
    </location>
</feature>
<name>A0ABT4YXC1_9VIBR</name>
<dbReference type="InterPro" id="IPR052155">
    <property type="entry name" value="Biofilm_reg_signaling"/>
</dbReference>
<dbReference type="InterPro" id="IPR029787">
    <property type="entry name" value="Nucleotide_cyclase"/>
</dbReference>
<dbReference type="Proteomes" id="UP001210678">
    <property type="component" value="Unassembled WGS sequence"/>
</dbReference>
<dbReference type="SUPFAM" id="SSF141868">
    <property type="entry name" value="EAL domain-like"/>
    <property type="match status" value="1"/>
</dbReference>
<keyword evidence="1" id="KW-0472">Membrane</keyword>
<gene>
    <name evidence="5" type="ORF">PGX00_22290</name>
</gene>
<evidence type="ECO:0000256" key="1">
    <source>
        <dbReference type="SAM" id="Phobius"/>
    </source>
</evidence>
<dbReference type="EMBL" id="JAQLOI010000003">
    <property type="protein sequence ID" value="MDB1126249.1"/>
    <property type="molecule type" value="Genomic_DNA"/>
</dbReference>
<dbReference type="Pfam" id="PF00563">
    <property type="entry name" value="EAL"/>
    <property type="match status" value="1"/>
</dbReference>
<feature type="transmembrane region" description="Helical" evidence="1">
    <location>
        <begin position="15"/>
        <end position="37"/>
    </location>
</feature>
<evidence type="ECO:0000259" key="3">
    <source>
        <dbReference type="PROSITE" id="PS50885"/>
    </source>
</evidence>
<dbReference type="Gene3D" id="3.20.20.450">
    <property type="entry name" value="EAL domain"/>
    <property type="match status" value="1"/>
</dbReference>
<dbReference type="InterPro" id="IPR043128">
    <property type="entry name" value="Rev_trsase/Diguanyl_cyclase"/>
</dbReference>
<sequence>MKKLIPQFSSIQVKVVALFMLVALFAVLSTAITIINYEKNNAKEKELHRIDSIAQILAPTITATVVFRDEVNANELLLPLMSDNTIIDASVYTSKGELFVSIESSHLDYTQPISAFLTVDKILVHDNTYFGKLVIRVNDLSIEKHIEVYSLFIAFIAVITLATSLVLAIIFSRYITKPILNLGQIATSVTETNNYALRAKSTTHDEIGQLTDCFNLMLENIELRDGNLESKVRQRTVELEVVNNKLKRHAYTDSLSDLPNRRFLNEELKRYVSFYEEGQIVGFSILFLDLDGFKEVNDTMGHDHGDELLIAVSKRLRSAVRATDLVARLGGDEFTILLGDVIDKGLTTGVAKNIHKELSDPFLINGEEVLVTVSIGIAIFPDNGSNVETILKCADLAMYEAKSEGRNCYQYFNNMMMHRLVEKRKIVSDLKVALRENQFELYFQPIIDLATRNIAKVEVLIRWNHPTKGLVFPNDFITIAEEFGIINEIGEWVLRNASFHIPILRTIYEQDIQISVNVSPAQFKGDFKWMDTWLQECKRHQLQVSLISFEITENLLMTSDDIVKNRLKQLKNVGIDIAIDDFGVGYSSLSYLQQIEIDIIKIDRSFVQNLTEDMNSQALCKAIIHMANELGIKVVAEGIETKQQLDLLACYGCHFGQGYYFSKPVPISVLRDRTMNSVSV</sequence>
<dbReference type="InterPro" id="IPR033417">
    <property type="entry name" value="CHASE8"/>
</dbReference>
<proteinExistence type="predicted"/>
<dbReference type="SMART" id="SM00267">
    <property type="entry name" value="GGDEF"/>
    <property type="match status" value="1"/>
</dbReference>
<dbReference type="PROSITE" id="PS50887">
    <property type="entry name" value="GGDEF"/>
    <property type="match status" value="1"/>
</dbReference>
<feature type="domain" description="HAMP" evidence="3">
    <location>
        <begin position="173"/>
        <end position="226"/>
    </location>
</feature>
<dbReference type="SMART" id="SM00052">
    <property type="entry name" value="EAL"/>
    <property type="match status" value="1"/>
</dbReference>
<dbReference type="InterPro" id="IPR035919">
    <property type="entry name" value="EAL_sf"/>
</dbReference>
<feature type="domain" description="GGDEF" evidence="4">
    <location>
        <begin position="281"/>
        <end position="414"/>
    </location>
</feature>
<evidence type="ECO:0000313" key="6">
    <source>
        <dbReference type="Proteomes" id="UP001210678"/>
    </source>
</evidence>
<keyword evidence="1" id="KW-0812">Transmembrane</keyword>
<dbReference type="Gene3D" id="3.30.70.270">
    <property type="match status" value="1"/>
</dbReference>
<dbReference type="Pfam" id="PF17152">
    <property type="entry name" value="CHASE8"/>
    <property type="match status" value="1"/>
</dbReference>
<dbReference type="PANTHER" id="PTHR44757:SF2">
    <property type="entry name" value="BIOFILM ARCHITECTURE MAINTENANCE PROTEIN MBAA"/>
    <property type="match status" value="1"/>
</dbReference>
<feature type="transmembrane region" description="Helical" evidence="1">
    <location>
        <begin position="148"/>
        <end position="171"/>
    </location>
</feature>
<dbReference type="PROSITE" id="PS50885">
    <property type="entry name" value="HAMP"/>
    <property type="match status" value="1"/>
</dbReference>
<dbReference type="CDD" id="cd06225">
    <property type="entry name" value="HAMP"/>
    <property type="match status" value="1"/>
</dbReference>
<dbReference type="CDD" id="cd01948">
    <property type="entry name" value="EAL"/>
    <property type="match status" value="1"/>
</dbReference>
<keyword evidence="6" id="KW-1185">Reference proteome</keyword>
<dbReference type="RefSeq" id="WP_272140704.1">
    <property type="nucleotide sequence ID" value="NZ_JAQLOI010000003.1"/>
</dbReference>
<dbReference type="PANTHER" id="PTHR44757">
    <property type="entry name" value="DIGUANYLATE CYCLASE DGCP"/>
    <property type="match status" value="1"/>
</dbReference>
<accession>A0ABT4YXC1</accession>
<evidence type="ECO:0000259" key="4">
    <source>
        <dbReference type="PROSITE" id="PS50887"/>
    </source>
</evidence>
<keyword evidence="1" id="KW-1133">Transmembrane helix</keyword>
<dbReference type="NCBIfam" id="TIGR00254">
    <property type="entry name" value="GGDEF"/>
    <property type="match status" value="1"/>
</dbReference>
<protein>
    <submittedName>
        <fullName evidence="5">EAL domain-containing protein</fullName>
    </submittedName>
</protein>
<dbReference type="InterPro" id="IPR000160">
    <property type="entry name" value="GGDEF_dom"/>
</dbReference>
<evidence type="ECO:0000259" key="2">
    <source>
        <dbReference type="PROSITE" id="PS50883"/>
    </source>
</evidence>
<organism evidence="5 6">
    <name type="scientific">Vibrio algarum</name>
    <dbReference type="NCBI Taxonomy" id="3020714"/>
    <lineage>
        <taxon>Bacteria</taxon>
        <taxon>Pseudomonadati</taxon>
        <taxon>Pseudomonadota</taxon>
        <taxon>Gammaproteobacteria</taxon>
        <taxon>Vibrionales</taxon>
        <taxon>Vibrionaceae</taxon>
        <taxon>Vibrio</taxon>
    </lineage>
</organism>
<dbReference type="InterPro" id="IPR001633">
    <property type="entry name" value="EAL_dom"/>
</dbReference>
<comment type="caution">
    <text evidence="5">The sequence shown here is derived from an EMBL/GenBank/DDBJ whole genome shotgun (WGS) entry which is preliminary data.</text>
</comment>